<feature type="region of interest" description="Disordered" evidence="1">
    <location>
        <begin position="60"/>
        <end position="80"/>
    </location>
</feature>
<reference evidence="2 3" key="1">
    <citation type="submission" date="2019-12" db="EMBL/GenBank/DDBJ databases">
        <title>Salinicoccus cyprini sp. nov., isolated from gastro-intestinal tract of mirror carp, Cyprinus carpio var. specularis, collected from Gobind Sagar Reservoir, Himachal Pradesh, India.</title>
        <authorList>
            <person name="Talwar C."/>
            <person name="Singh A.K."/>
            <person name="Lal R."/>
            <person name="Negi R.K."/>
        </authorList>
    </citation>
    <scope>NUCLEOTIDE SEQUENCE [LARGE SCALE GENOMIC DNA]</scope>
    <source>
        <strain evidence="2 3">J-82</strain>
    </source>
</reference>
<feature type="compositionally biased region" description="Basic and acidic residues" evidence="1">
    <location>
        <begin position="61"/>
        <end position="71"/>
    </location>
</feature>
<proteinExistence type="predicted"/>
<accession>A0A6N8U4Q8</accession>
<evidence type="ECO:0000256" key="1">
    <source>
        <dbReference type="SAM" id="MobiDB-lite"/>
    </source>
</evidence>
<dbReference type="EMBL" id="WUUK01000003">
    <property type="protein sequence ID" value="MXQ51261.1"/>
    <property type="molecule type" value="Genomic_DNA"/>
</dbReference>
<evidence type="ECO:0000313" key="2">
    <source>
        <dbReference type="EMBL" id="MXQ51261.1"/>
    </source>
</evidence>
<evidence type="ECO:0000313" key="3">
    <source>
        <dbReference type="Proteomes" id="UP000436284"/>
    </source>
</evidence>
<keyword evidence="3" id="KW-1185">Reference proteome</keyword>
<protein>
    <recommendedName>
        <fullName evidence="4">MarR family transcriptional regulator</fullName>
    </recommendedName>
</protein>
<dbReference type="Proteomes" id="UP000436284">
    <property type="component" value="Unassembled WGS sequence"/>
</dbReference>
<dbReference type="AlphaFoldDB" id="A0A6N8U4Q8"/>
<organism evidence="2 3">
    <name type="scientific">Salinicoccus hispanicus</name>
    <dbReference type="NCBI Taxonomy" id="157225"/>
    <lineage>
        <taxon>Bacteria</taxon>
        <taxon>Bacillati</taxon>
        <taxon>Bacillota</taxon>
        <taxon>Bacilli</taxon>
        <taxon>Bacillales</taxon>
        <taxon>Staphylococcaceae</taxon>
        <taxon>Salinicoccus</taxon>
    </lineage>
</organism>
<comment type="caution">
    <text evidence="2">The sequence shown here is derived from an EMBL/GenBank/DDBJ whole genome shotgun (WGS) entry which is preliminary data.</text>
</comment>
<dbReference type="SUPFAM" id="SSF75632">
    <property type="entry name" value="Cullin homology domain"/>
    <property type="match status" value="1"/>
</dbReference>
<evidence type="ECO:0008006" key="4">
    <source>
        <dbReference type="Google" id="ProtNLM"/>
    </source>
</evidence>
<dbReference type="RefSeq" id="WP_160655491.1">
    <property type="nucleotide sequence ID" value="NZ_JBHRWU010000001.1"/>
</dbReference>
<sequence>MNNRTCLPLQMECIMLFQSNPQSTHSLEELSDRLNHTVEDLQPVMELLMKQGIVEQLDTSGPERYRYHEPEAASEFEMNP</sequence>
<name>A0A6N8U4Q8_9STAP</name>
<gene>
    <name evidence="2" type="ORF">GQ671_08265</name>
</gene>
<dbReference type="InterPro" id="IPR036317">
    <property type="entry name" value="Cullin_homology_sf"/>
</dbReference>
<dbReference type="OrthoDB" id="2390233at2"/>